<dbReference type="GO" id="GO:0016020">
    <property type="term" value="C:membrane"/>
    <property type="evidence" value="ECO:0007669"/>
    <property type="project" value="InterPro"/>
</dbReference>
<feature type="domain" description="Neurotransmitter-gated ion-channel ligand-binding" evidence="2">
    <location>
        <begin position="212"/>
        <end position="367"/>
    </location>
</feature>
<dbReference type="InterPro" id="IPR036734">
    <property type="entry name" value="Neur_chan_lig-bd_sf"/>
</dbReference>
<dbReference type="GO" id="GO:0004888">
    <property type="term" value="F:transmembrane signaling receptor activity"/>
    <property type="evidence" value="ECO:0007669"/>
    <property type="project" value="InterPro"/>
</dbReference>
<evidence type="ECO:0000313" key="3">
    <source>
        <dbReference type="Proteomes" id="UP000887575"/>
    </source>
</evidence>
<dbReference type="CDD" id="cd18989">
    <property type="entry name" value="LGIC_ECD_cation"/>
    <property type="match status" value="1"/>
</dbReference>
<dbReference type="SUPFAM" id="SSF63712">
    <property type="entry name" value="Nicotinic receptor ligand binding domain-like"/>
    <property type="match status" value="1"/>
</dbReference>
<feature type="chain" id="PRO_5041970752" description="Neurotransmitter-gated ion-channel ligand-binding domain-containing protein" evidence="1">
    <location>
        <begin position="18"/>
        <end position="398"/>
    </location>
</feature>
<evidence type="ECO:0000313" key="4">
    <source>
        <dbReference type="WBParaSite" id="MBELARI_LOCUS9549"/>
    </source>
</evidence>
<dbReference type="GO" id="GO:0005230">
    <property type="term" value="F:extracellular ligand-gated monoatomic ion channel activity"/>
    <property type="evidence" value="ECO:0007669"/>
    <property type="project" value="InterPro"/>
</dbReference>
<evidence type="ECO:0000259" key="2">
    <source>
        <dbReference type="Pfam" id="PF02931"/>
    </source>
</evidence>
<dbReference type="Gene3D" id="2.70.170.10">
    <property type="entry name" value="Neurotransmitter-gated ion-channel ligand-binding domain"/>
    <property type="match status" value="1"/>
</dbReference>
<dbReference type="Pfam" id="PF02931">
    <property type="entry name" value="Neur_chan_LBD"/>
    <property type="match status" value="1"/>
</dbReference>
<organism evidence="3 4">
    <name type="scientific">Mesorhabditis belari</name>
    <dbReference type="NCBI Taxonomy" id="2138241"/>
    <lineage>
        <taxon>Eukaryota</taxon>
        <taxon>Metazoa</taxon>
        <taxon>Ecdysozoa</taxon>
        <taxon>Nematoda</taxon>
        <taxon>Chromadorea</taxon>
        <taxon>Rhabditida</taxon>
        <taxon>Rhabditina</taxon>
        <taxon>Rhabditomorpha</taxon>
        <taxon>Rhabditoidea</taxon>
        <taxon>Rhabditidae</taxon>
        <taxon>Mesorhabditinae</taxon>
        <taxon>Mesorhabditis</taxon>
    </lineage>
</organism>
<dbReference type="InterPro" id="IPR006201">
    <property type="entry name" value="Neur_channel"/>
</dbReference>
<accession>A0AAF3JC62</accession>
<dbReference type="AlphaFoldDB" id="A0AAF3JC62"/>
<keyword evidence="1" id="KW-0732">Signal</keyword>
<evidence type="ECO:0000256" key="1">
    <source>
        <dbReference type="SAM" id="SignalP"/>
    </source>
</evidence>
<feature type="signal peptide" evidence="1">
    <location>
        <begin position="1"/>
        <end position="17"/>
    </location>
</feature>
<keyword evidence="3" id="KW-1185">Reference proteome</keyword>
<protein>
    <recommendedName>
        <fullName evidence="2">Neurotransmitter-gated ion-channel ligand-binding domain-containing protein</fullName>
    </recommendedName>
</protein>
<dbReference type="WBParaSite" id="MBELARI_LOCUS9549">
    <property type="protein sequence ID" value="MBELARI_LOCUS9549"/>
    <property type="gene ID" value="MBELARI_LOCUS9549"/>
</dbReference>
<dbReference type="PANTHER" id="PTHR18945">
    <property type="entry name" value="NEUROTRANSMITTER GATED ION CHANNEL"/>
    <property type="match status" value="1"/>
</dbReference>
<reference evidence="4" key="1">
    <citation type="submission" date="2024-02" db="UniProtKB">
        <authorList>
            <consortium name="WormBaseParasite"/>
        </authorList>
    </citation>
    <scope>IDENTIFICATION</scope>
</reference>
<sequence>MIILLPLISSLFSLTNSANLQRLKRQVQTVYICGSACQNWGCENGGCNNGCSNGNCQYSNGIVSPTFYKPYSNCNSGCGNVNCNNFYGQYLNGQYIAYSPTNNVYSACASACCNRRQYLPMNNYNNMVIGQGAVPFNGNGWNVPQIGQGAFPTGQQPIGTINNHACINGQCPTGYQCQNGRCVNLFTAPLLRCTADGGCLFLSFVVGQYNKELETALLKTYNRKHRPVKKESSTVSVQVFLTITHVENVNEHEQTMLVHGNLWAGWTDEYLLWDPKEWNNTKAISIDTYKIWQPALSLYNSAKANAWYLYMHGLPAMINWQGKVWANGAFSFHVTCLFDFSNWPYDEQECPIVLADWVYDLAKVNLSDPMGESPWAKPQVKLNFDPSNKEEKRHVADL</sequence>
<dbReference type="Proteomes" id="UP000887575">
    <property type="component" value="Unassembled WGS sequence"/>
</dbReference>
<dbReference type="InterPro" id="IPR006202">
    <property type="entry name" value="Neur_chan_lig-bd"/>
</dbReference>
<name>A0AAF3JC62_9BILA</name>
<proteinExistence type="predicted"/>